<dbReference type="CDD" id="cd00009">
    <property type="entry name" value="AAA"/>
    <property type="match status" value="1"/>
</dbReference>
<dbReference type="PROSITE" id="PS00675">
    <property type="entry name" value="SIGMA54_INTERACT_1"/>
    <property type="match status" value="1"/>
</dbReference>
<dbReference type="InterPro" id="IPR002078">
    <property type="entry name" value="Sigma_54_int"/>
</dbReference>
<evidence type="ECO:0000256" key="5">
    <source>
        <dbReference type="ARBA" id="ARBA00023163"/>
    </source>
</evidence>
<sequence length="575" mass="63634">MPQNFKYPPDSDLRRLLRFEPDSGAIWLGDRRMVLMHTSALAALRQDLMNSVGADHARRILTRMGYASGLSDAEYAIKQRPNDSMESQFLVGPQLHMLEGAARVTPTKLTFDVAAGQFYGEFRWDHSWEAYAHQQRFGVVADPACWALLGYASGYTSAFMGKLILFKETRCAACGDDHCLIVGKPIEEWPDGEAHRMYFTDDSLMEKMEALQLQVEALKSSIEPEHPSRQLIGKSAAFRQAYALMEKAAKTQVTVLLTGETGSGKERFARALHELSPRSSAPFVAVNCAALPAELIEAELFGVEKGAYTGAHAARTGRFERAHGGTLLLDEVGDLPLPAQAKLLRVLQEGEVERVGAETTRQVNVRLIAATNVDLEKAVREGRFRQDLWYRLNVYPICLPPLRERLADISVLANAMLARFCSLHDKRVAGFAERAMQALEQHPWPGNVRELENLVERGVILACQGGMIEVEHLFPNLPKTAQTSFDAHGHLTELPSAQDDDLSARILDSGSSLDVIEARVLNHAVARAGGNLAQAARLLGLSRAQLAYRQKRSLERDQDAPDTAGEHPRKNECPP</sequence>
<dbReference type="Gene3D" id="3.30.1380.20">
    <property type="entry name" value="Trafficking protein particle complex subunit 3"/>
    <property type="match status" value="1"/>
</dbReference>
<keyword evidence="5" id="KW-0804">Transcription</keyword>
<dbReference type="SMART" id="SM00989">
    <property type="entry name" value="V4R"/>
    <property type="match status" value="1"/>
</dbReference>
<feature type="compositionally biased region" description="Basic and acidic residues" evidence="6">
    <location>
        <begin position="552"/>
        <end position="575"/>
    </location>
</feature>
<accession>A0ABN6D862</accession>
<organism evidence="8 9">
    <name type="scientific">Rhodoferax lithotrophicus</name>
    <dbReference type="NCBI Taxonomy" id="2798804"/>
    <lineage>
        <taxon>Bacteria</taxon>
        <taxon>Pseudomonadati</taxon>
        <taxon>Pseudomonadota</taxon>
        <taxon>Betaproteobacteria</taxon>
        <taxon>Burkholderiales</taxon>
        <taxon>Comamonadaceae</taxon>
        <taxon>Rhodoferax</taxon>
    </lineage>
</organism>
<name>A0ABN6D862_9BURK</name>
<evidence type="ECO:0000256" key="1">
    <source>
        <dbReference type="ARBA" id="ARBA00022741"/>
    </source>
</evidence>
<evidence type="ECO:0000256" key="4">
    <source>
        <dbReference type="ARBA" id="ARBA00023125"/>
    </source>
</evidence>
<dbReference type="Gene3D" id="3.40.50.300">
    <property type="entry name" value="P-loop containing nucleotide triphosphate hydrolases"/>
    <property type="match status" value="1"/>
</dbReference>
<dbReference type="InterPro" id="IPR009057">
    <property type="entry name" value="Homeodomain-like_sf"/>
</dbReference>
<dbReference type="InterPro" id="IPR002197">
    <property type="entry name" value="HTH_Fis"/>
</dbReference>
<gene>
    <name evidence="8" type="ORF">MIZ03_1003</name>
</gene>
<dbReference type="SUPFAM" id="SSF111126">
    <property type="entry name" value="Ligand-binding domain in the NO signalling and Golgi transport"/>
    <property type="match status" value="1"/>
</dbReference>
<dbReference type="Pfam" id="PF25601">
    <property type="entry name" value="AAA_lid_14"/>
    <property type="match status" value="1"/>
</dbReference>
<dbReference type="SUPFAM" id="SSF52540">
    <property type="entry name" value="P-loop containing nucleoside triphosphate hydrolases"/>
    <property type="match status" value="1"/>
</dbReference>
<feature type="domain" description="Sigma-54 factor interaction" evidence="7">
    <location>
        <begin position="231"/>
        <end position="460"/>
    </location>
</feature>
<evidence type="ECO:0000313" key="8">
    <source>
        <dbReference type="EMBL" id="BCO26123.1"/>
    </source>
</evidence>
<dbReference type="PROSITE" id="PS00688">
    <property type="entry name" value="SIGMA54_INTERACT_3"/>
    <property type="match status" value="1"/>
</dbReference>
<dbReference type="Pfam" id="PF02954">
    <property type="entry name" value="HTH_8"/>
    <property type="match status" value="1"/>
</dbReference>
<protein>
    <submittedName>
        <fullName evidence="8">Phenol regulator MopR</fullName>
    </submittedName>
</protein>
<keyword evidence="2" id="KW-0067">ATP-binding</keyword>
<keyword evidence="9" id="KW-1185">Reference proteome</keyword>
<dbReference type="SUPFAM" id="SSF46689">
    <property type="entry name" value="Homeodomain-like"/>
    <property type="match status" value="1"/>
</dbReference>
<dbReference type="InterPro" id="IPR025943">
    <property type="entry name" value="Sigma_54_int_dom_ATP-bd_2"/>
</dbReference>
<keyword evidence="3" id="KW-0805">Transcription regulation</keyword>
<dbReference type="PRINTS" id="PR01590">
    <property type="entry name" value="HTHFIS"/>
</dbReference>
<keyword evidence="4" id="KW-0238">DNA-binding</keyword>
<dbReference type="Gene3D" id="1.10.10.60">
    <property type="entry name" value="Homeodomain-like"/>
    <property type="match status" value="1"/>
</dbReference>
<dbReference type="PROSITE" id="PS00676">
    <property type="entry name" value="SIGMA54_INTERACT_2"/>
    <property type="match status" value="1"/>
</dbReference>
<dbReference type="Gene3D" id="1.10.8.60">
    <property type="match status" value="1"/>
</dbReference>
<dbReference type="InterPro" id="IPR024096">
    <property type="entry name" value="NO_sig/Golgi_transp_ligand-bd"/>
</dbReference>
<dbReference type="RefSeq" id="WP_223909209.1">
    <property type="nucleotide sequence ID" value="NZ_AP024238.1"/>
</dbReference>
<dbReference type="PANTHER" id="PTHR32071:SF117">
    <property type="entry name" value="PTS-DEPENDENT DIHYDROXYACETONE KINASE OPERON REGULATORY PROTEIN-RELATED"/>
    <property type="match status" value="1"/>
</dbReference>
<dbReference type="Proteomes" id="UP000824366">
    <property type="component" value="Chromosome"/>
</dbReference>
<dbReference type="InterPro" id="IPR004096">
    <property type="entry name" value="V4R"/>
</dbReference>
<evidence type="ECO:0000259" key="7">
    <source>
        <dbReference type="PROSITE" id="PS50045"/>
    </source>
</evidence>
<dbReference type="InterPro" id="IPR010523">
    <property type="entry name" value="XylR_N"/>
</dbReference>
<keyword evidence="1" id="KW-0547">Nucleotide-binding</keyword>
<dbReference type="PROSITE" id="PS50045">
    <property type="entry name" value="SIGMA54_INTERACT_4"/>
    <property type="match status" value="1"/>
</dbReference>
<dbReference type="EMBL" id="AP024238">
    <property type="protein sequence ID" value="BCO26123.1"/>
    <property type="molecule type" value="Genomic_DNA"/>
</dbReference>
<dbReference type="InterPro" id="IPR025662">
    <property type="entry name" value="Sigma_54_int_dom_ATP-bd_1"/>
</dbReference>
<dbReference type="InterPro" id="IPR003593">
    <property type="entry name" value="AAA+_ATPase"/>
</dbReference>
<dbReference type="InterPro" id="IPR058031">
    <property type="entry name" value="AAA_lid_NorR"/>
</dbReference>
<dbReference type="Pfam" id="PF00158">
    <property type="entry name" value="Sigma54_activat"/>
    <property type="match status" value="1"/>
</dbReference>
<evidence type="ECO:0000256" key="3">
    <source>
        <dbReference type="ARBA" id="ARBA00023015"/>
    </source>
</evidence>
<proteinExistence type="predicted"/>
<feature type="region of interest" description="Disordered" evidence="6">
    <location>
        <begin position="550"/>
        <end position="575"/>
    </location>
</feature>
<evidence type="ECO:0000256" key="2">
    <source>
        <dbReference type="ARBA" id="ARBA00022840"/>
    </source>
</evidence>
<dbReference type="PANTHER" id="PTHR32071">
    <property type="entry name" value="TRANSCRIPTIONAL REGULATORY PROTEIN"/>
    <property type="match status" value="1"/>
</dbReference>
<reference evidence="8 9" key="1">
    <citation type="journal article" date="2021" name="Microbiol. Spectr.">
        <title>A Single Bacterium Capable of Oxidation and Reduction of Iron at Circumneutral pH.</title>
        <authorList>
            <person name="Kato S."/>
            <person name="Ohkuma M."/>
        </authorList>
    </citation>
    <scope>NUCLEOTIDE SEQUENCE [LARGE SCALE GENOMIC DNA]</scope>
    <source>
        <strain evidence="8 9">MIZ03</strain>
    </source>
</reference>
<dbReference type="Pfam" id="PF06505">
    <property type="entry name" value="XylR_N"/>
    <property type="match status" value="1"/>
</dbReference>
<dbReference type="InterPro" id="IPR027417">
    <property type="entry name" value="P-loop_NTPase"/>
</dbReference>
<dbReference type="InterPro" id="IPR025944">
    <property type="entry name" value="Sigma_54_int_dom_CS"/>
</dbReference>
<evidence type="ECO:0000313" key="9">
    <source>
        <dbReference type="Proteomes" id="UP000824366"/>
    </source>
</evidence>
<evidence type="ECO:0000256" key="6">
    <source>
        <dbReference type="SAM" id="MobiDB-lite"/>
    </source>
</evidence>
<dbReference type="SMART" id="SM00382">
    <property type="entry name" value="AAA"/>
    <property type="match status" value="1"/>
</dbReference>
<dbReference type="Pfam" id="PF02830">
    <property type="entry name" value="V4R"/>
    <property type="match status" value="1"/>
</dbReference>